<dbReference type="InterPro" id="IPR002563">
    <property type="entry name" value="Flavin_Rdtase-like_dom"/>
</dbReference>
<dbReference type="EMBL" id="JAPZLT010000012">
    <property type="protein sequence ID" value="MCZ7911531.1"/>
    <property type="molecule type" value="Genomic_DNA"/>
</dbReference>
<dbReference type="GO" id="GO:0006208">
    <property type="term" value="P:pyrimidine nucleobase catabolic process"/>
    <property type="evidence" value="ECO:0007669"/>
    <property type="project" value="TreeGrafter"/>
</dbReference>
<dbReference type="InterPro" id="IPR050268">
    <property type="entry name" value="NADH-dep_flavin_reductase"/>
</dbReference>
<gene>
    <name evidence="3" type="ORF">O9X94_19585</name>
</gene>
<dbReference type="GO" id="GO:0042602">
    <property type="term" value="F:riboflavin reductase (NADPH) activity"/>
    <property type="evidence" value="ECO:0007669"/>
    <property type="project" value="TreeGrafter"/>
</dbReference>
<feature type="domain" description="Flavin reductase like" evidence="2">
    <location>
        <begin position="11"/>
        <end position="157"/>
    </location>
</feature>
<dbReference type="PANTHER" id="PTHR30466">
    <property type="entry name" value="FLAVIN REDUCTASE"/>
    <property type="match status" value="1"/>
</dbReference>
<protein>
    <submittedName>
        <fullName evidence="3">Flavin reductase</fullName>
    </submittedName>
</protein>
<keyword evidence="1" id="KW-0560">Oxidoreductase</keyword>
<sequence length="170" mass="17954">MVDKAQYRDAMAGLAAAVNIITSDGEAGTAGCTVSAVCSVTDEPPTLLVCINRSSANNDIIRKNGNLCVNVLSADQRDVAVRFATRGLSVSERLACANWDVLETGAPALDGAVCAIDCEVESASEVGTHTVFYCRVKAVRNQTGCDGLIYFGRDFHRVAVNAGRPDEIRA</sequence>
<dbReference type="GO" id="GO:0010181">
    <property type="term" value="F:FMN binding"/>
    <property type="evidence" value="ECO:0007669"/>
    <property type="project" value="InterPro"/>
</dbReference>
<dbReference type="SMART" id="SM00903">
    <property type="entry name" value="Flavin_Reduct"/>
    <property type="match status" value="1"/>
</dbReference>
<organism evidence="3 4">
    <name type="scientific">Agrobacterium leguminum</name>
    <dbReference type="NCBI Taxonomy" id="2792015"/>
    <lineage>
        <taxon>Bacteria</taxon>
        <taxon>Pseudomonadati</taxon>
        <taxon>Pseudomonadota</taxon>
        <taxon>Alphaproteobacteria</taxon>
        <taxon>Hyphomicrobiales</taxon>
        <taxon>Rhizobiaceae</taxon>
        <taxon>Rhizobium/Agrobacterium group</taxon>
        <taxon>Agrobacterium</taxon>
    </lineage>
</organism>
<dbReference type="SUPFAM" id="SSF50475">
    <property type="entry name" value="FMN-binding split barrel"/>
    <property type="match status" value="1"/>
</dbReference>
<comment type="caution">
    <text evidence="3">The sequence shown here is derived from an EMBL/GenBank/DDBJ whole genome shotgun (WGS) entry which is preliminary data.</text>
</comment>
<dbReference type="AlphaFoldDB" id="A0A9X3QWP7"/>
<evidence type="ECO:0000313" key="3">
    <source>
        <dbReference type="EMBL" id="MCZ7911531.1"/>
    </source>
</evidence>
<evidence type="ECO:0000313" key="4">
    <source>
        <dbReference type="Proteomes" id="UP001151309"/>
    </source>
</evidence>
<evidence type="ECO:0000259" key="2">
    <source>
        <dbReference type="SMART" id="SM00903"/>
    </source>
</evidence>
<dbReference type="InterPro" id="IPR012349">
    <property type="entry name" value="Split_barrel_FMN-bd"/>
</dbReference>
<evidence type="ECO:0000256" key="1">
    <source>
        <dbReference type="ARBA" id="ARBA00023002"/>
    </source>
</evidence>
<dbReference type="Gene3D" id="2.30.110.10">
    <property type="entry name" value="Electron Transport, Fmn-binding Protein, Chain A"/>
    <property type="match status" value="1"/>
</dbReference>
<accession>A0A9X3QWP7</accession>
<reference evidence="3" key="1">
    <citation type="submission" date="2022-12" db="EMBL/GenBank/DDBJ databases">
        <title>Draft genome sequences of 22 rhizogenic Agrobacterium biovar 1 strains, the causative agent of hairy root disease.</title>
        <authorList>
            <person name="Kim N."/>
            <person name="Vargas P."/>
            <person name="Rediers H."/>
        </authorList>
    </citation>
    <scope>NUCLEOTIDE SEQUENCE</scope>
    <source>
        <strain evidence="3">ST07.17.026</strain>
    </source>
</reference>
<dbReference type="Proteomes" id="UP001151309">
    <property type="component" value="Unassembled WGS sequence"/>
</dbReference>
<dbReference type="Pfam" id="PF01613">
    <property type="entry name" value="Flavin_Reduct"/>
    <property type="match status" value="1"/>
</dbReference>
<dbReference type="RefSeq" id="WP_269832306.1">
    <property type="nucleotide sequence ID" value="NZ_JAPZLT010000012.1"/>
</dbReference>
<keyword evidence="4" id="KW-1185">Reference proteome</keyword>
<name>A0A9X3QWP7_9HYPH</name>
<proteinExistence type="predicted"/>
<dbReference type="PANTHER" id="PTHR30466:SF1">
    <property type="entry name" value="FMN REDUCTASE (NADH) RUTF"/>
    <property type="match status" value="1"/>
</dbReference>